<evidence type="ECO:0000313" key="1">
    <source>
        <dbReference type="EMBL" id="CCT65898.1"/>
    </source>
</evidence>
<dbReference type="RefSeq" id="XP_023427979.1">
    <property type="nucleotide sequence ID" value="XM_023574665.1"/>
</dbReference>
<gene>
    <name evidence="1" type="ORF">FFUJ_02882</name>
</gene>
<dbReference type="EMBL" id="HF679025">
    <property type="protein sequence ID" value="CCT65898.1"/>
    <property type="molecule type" value="Genomic_DNA"/>
</dbReference>
<protein>
    <submittedName>
        <fullName evidence="1">Uncharacterized protein</fullName>
    </submittedName>
</protein>
<dbReference type="Proteomes" id="UP000016800">
    <property type="component" value="Chromosome III"/>
</dbReference>
<dbReference type="AlphaFoldDB" id="S0DZJ1"/>
<dbReference type="VEuPathDB" id="FungiDB:FFUJ_02882"/>
<organism evidence="1 2">
    <name type="scientific">Gibberella fujikuroi (strain CBS 195.34 / IMI 58289 / NRRL A-6831)</name>
    <name type="common">Bakanae and foot rot disease fungus</name>
    <name type="synonym">Fusarium fujikuroi</name>
    <dbReference type="NCBI Taxonomy" id="1279085"/>
    <lineage>
        <taxon>Eukaryota</taxon>
        <taxon>Fungi</taxon>
        <taxon>Dikarya</taxon>
        <taxon>Ascomycota</taxon>
        <taxon>Pezizomycotina</taxon>
        <taxon>Sordariomycetes</taxon>
        <taxon>Hypocreomycetidae</taxon>
        <taxon>Hypocreales</taxon>
        <taxon>Nectriaceae</taxon>
        <taxon>Fusarium</taxon>
        <taxon>Fusarium fujikuroi species complex</taxon>
    </lineage>
</organism>
<sequence>MAMATIPNHELPTIGNVSSGVQWERNIRIAIVALGHRFSGQGRPLQDPTELDSMSNQSILQIDLQLSLLILLTYSRLLSHFHSEDEQKWGEHLKGATMNHSELLFSVLS</sequence>
<proteinExistence type="predicted"/>
<dbReference type="HOGENOM" id="CLU_2184190_0_0_1"/>
<accession>S0DZJ1</accession>
<reference evidence="2" key="1">
    <citation type="journal article" date="2013" name="PLoS Pathog.">
        <title>Deciphering the cryptic genome: genome-wide analyses of the rice pathogen Fusarium fujikuroi reveal complex regulation of secondary metabolism and novel metabolites.</title>
        <authorList>
            <person name="Wiemann P."/>
            <person name="Sieber C.M."/>
            <person name="von Bargen K.W."/>
            <person name="Studt L."/>
            <person name="Niehaus E.M."/>
            <person name="Espino J.J."/>
            <person name="Huss K."/>
            <person name="Michielse C.B."/>
            <person name="Albermann S."/>
            <person name="Wagner D."/>
            <person name="Bergner S.V."/>
            <person name="Connolly L.R."/>
            <person name="Fischer A."/>
            <person name="Reuter G."/>
            <person name="Kleigrewe K."/>
            <person name="Bald T."/>
            <person name="Wingfield B.D."/>
            <person name="Ophir R."/>
            <person name="Freeman S."/>
            <person name="Hippler M."/>
            <person name="Smith K.M."/>
            <person name="Brown D.W."/>
            <person name="Proctor R.H."/>
            <person name="Munsterkotter M."/>
            <person name="Freitag M."/>
            <person name="Humpf H.U."/>
            <person name="Guldener U."/>
            <person name="Tudzynski B."/>
        </authorList>
    </citation>
    <scope>NUCLEOTIDE SEQUENCE [LARGE SCALE GENOMIC DNA]</scope>
    <source>
        <strain evidence="2">CBS 195.34 / IMI 58289 / NRRL A-6831</strain>
    </source>
</reference>
<name>S0DZJ1_GIBF5</name>
<evidence type="ECO:0000313" key="2">
    <source>
        <dbReference type="Proteomes" id="UP000016800"/>
    </source>
</evidence>
<dbReference type="GeneID" id="35396364"/>
<keyword evidence="2" id="KW-1185">Reference proteome</keyword>